<evidence type="ECO:0000313" key="7">
    <source>
        <dbReference type="EMBL" id="KAJ1106444.1"/>
    </source>
</evidence>
<feature type="transmembrane region" description="Helical" evidence="5">
    <location>
        <begin position="494"/>
        <end position="514"/>
    </location>
</feature>
<keyword evidence="2 5" id="KW-0812">Transmembrane</keyword>
<feature type="transmembrane region" description="Helical" evidence="5">
    <location>
        <begin position="466"/>
        <end position="488"/>
    </location>
</feature>
<dbReference type="GO" id="GO:0022857">
    <property type="term" value="F:transmembrane transporter activity"/>
    <property type="evidence" value="ECO:0007669"/>
    <property type="project" value="InterPro"/>
</dbReference>
<dbReference type="InterPro" id="IPR020846">
    <property type="entry name" value="MFS_dom"/>
</dbReference>
<feature type="transmembrane region" description="Helical" evidence="5">
    <location>
        <begin position="433"/>
        <end position="454"/>
    </location>
</feature>
<feature type="transmembrane region" description="Helical" evidence="5">
    <location>
        <begin position="174"/>
        <end position="190"/>
    </location>
</feature>
<dbReference type="Gene3D" id="1.20.1250.20">
    <property type="entry name" value="MFS general substrate transporter like domains"/>
    <property type="match status" value="1"/>
</dbReference>
<feature type="transmembrane region" description="Helical" evidence="5">
    <location>
        <begin position="231"/>
        <end position="254"/>
    </location>
</feature>
<reference evidence="7" key="1">
    <citation type="journal article" date="2022" name="bioRxiv">
        <title>Sequencing and chromosome-scale assembly of the giantPleurodeles waltlgenome.</title>
        <authorList>
            <person name="Brown T."/>
            <person name="Elewa A."/>
            <person name="Iarovenko S."/>
            <person name="Subramanian E."/>
            <person name="Araus A.J."/>
            <person name="Petzold A."/>
            <person name="Susuki M."/>
            <person name="Suzuki K.-i.T."/>
            <person name="Hayashi T."/>
            <person name="Toyoda A."/>
            <person name="Oliveira C."/>
            <person name="Osipova E."/>
            <person name="Leigh N.D."/>
            <person name="Simon A."/>
            <person name="Yun M.H."/>
        </authorList>
    </citation>
    <scope>NUCLEOTIDE SEQUENCE</scope>
    <source>
        <strain evidence="7">20211129_DDA</strain>
        <tissue evidence="7">Liver</tissue>
    </source>
</reference>
<protein>
    <recommendedName>
        <fullName evidence="6">Major facilitator superfamily (MFS) profile domain-containing protein</fullName>
    </recommendedName>
</protein>
<accession>A0AAV7MVG5</accession>
<dbReference type="AlphaFoldDB" id="A0AAV7MVG5"/>
<comment type="caution">
    <text evidence="7">The sequence shown here is derived from an EMBL/GenBank/DDBJ whole genome shotgun (WGS) entry which is preliminary data.</text>
</comment>
<dbReference type="SUPFAM" id="SSF103473">
    <property type="entry name" value="MFS general substrate transporter"/>
    <property type="match status" value="1"/>
</dbReference>
<dbReference type="PROSITE" id="PS50850">
    <property type="entry name" value="MFS"/>
    <property type="match status" value="1"/>
</dbReference>
<feature type="domain" description="Major facilitator superfamily (MFS) profile" evidence="6">
    <location>
        <begin position="103"/>
        <end position="519"/>
    </location>
</feature>
<dbReference type="EMBL" id="JANPWB010000013">
    <property type="protein sequence ID" value="KAJ1106444.1"/>
    <property type="molecule type" value="Genomic_DNA"/>
</dbReference>
<evidence type="ECO:0000256" key="2">
    <source>
        <dbReference type="ARBA" id="ARBA00022692"/>
    </source>
</evidence>
<keyword evidence="4 5" id="KW-0472">Membrane</keyword>
<proteinExistence type="predicted"/>
<feature type="transmembrane region" description="Helical" evidence="5">
    <location>
        <begin position="409"/>
        <end position="427"/>
    </location>
</feature>
<evidence type="ECO:0000259" key="6">
    <source>
        <dbReference type="PROSITE" id="PS50850"/>
    </source>
</evidence>
<feature type="transmembrane region" description="Helical" evidence="5">
    <location>
        <begin position="260"/>
        <end position="279"/>
    </location>
</feature>
<evidence type="ECO:0000256" key="3">
    <source>
        <dbReference type="ARBA" id="ARBA00022989"/>
    </source>
</evidence>
<feature type="transmembrane region" description="Helical" evidence="5">
    <location>
        <begin position="378"/>
        <end position="402"/>
    </location>
</feature>
<evidence type="ECO:0000256" key="4">
    <source>
        <dbReference type="ARBA" id="ARBA00023136"/>
    </source>
</evidence>
<sequence>MAFGDLLEKVGSMGLFQVLSVMFLSIPVLMIASHNLVQNFSAAVPEHRCQIDVQVNSTALNLTEPLGATDLLKISIPLGANLKYERCQRFRATQWRLLGTNASLPAAALGVSTEPCNDGWVFDDSVFASTIVTEWDLVCDLRPLKEMAQSLFMAGVLVGAVVFGGLSDRFGRRCVLLWSLLMIAIMGTGAAFAPDFISYCIFRFLSGVGLSGLLLNYICLSLEWVPTNFRAIVVSVQGYCSTGGQVVLAGIAYWLRDWRWLQLAISLPFFIFFLYSWWLPESARWLIVNNKTETALKNLQRVARINGKKEEGDQISLDMLKSEVLDSPSKAGISSIVSLFRTPAMCRISFCLMFVSFSTNFAYFGLSMDLQNFGLSIHLVQMLFGAIDVLAKILCSIALAFFGRRTIQAASLILAGLLLLLNMAIPLDMTSLRITLVVLGKGSLAASSLCSYLYSGELFPTVVRQTGMGFTTMMARLGGIVAPGVLMAGDYFPFLPLTIFGVCPIISGVAACFLPEMLNCPLLDTIEEVEERAKKKEFAMVRENGDEIVVYVIDSTKL</sequence>
<organism evidence="7 8">
    <name type="scientific">Pleurodeles waltl</name>
    <name type="common">Iberian ribbed newt</name>
    <dbReference type="NCBI Taxonomy" id="8319"/>
    <lineage>
        <taxon>Eukaryota</taxon>
        <taxon>Metazoa</taxon>
        <taxon>Chordata</taxon>
        <taxon>Craniata</taxon>
        <taxon>Vertebrata</taxon>
        <taxon>Euteleostomi</taxon>
        <taxon>Amphibia</taxon>
        <taxon>Batrachia</taxon>
        <taxon>Caudata</taxon>
        <taxon>Salamandroidea</taxon>
        <taxon>Salamandridae</taxon>
        <taxon>Pleurodelinae</taxon>
        <taxon>Pleurodeles</taxon>
    </lineage>
</organism>
<dbReference type="PANTHER" id="PTHR24064">
    <property type="entry name" value="SOLUTE CARRIER FAMILY 22 MEMBER"/>
    <property type="match status" value="1"/>
</dbReference>
<evidence type="ECO:0000256" key="5">
    <source>
        <dbReference type="SAM" id="Phobius"/>
    </source>
</evidence>
<dbReference type="InterPro" id="IPR005828">
    <property type="entry name" value="MFS_sugar_transport-like"/>
</dbReference>
<comment type="subcellular location">
    <subcellularLocation>
        <location evidence="1">Membrane</location>
        <topology evidence="1">Multi-pass membrane protein</topology>
    </subcellularLocation>
</comment>
<name>A0AAV7MVG5_PLEWA</name>
<dbReference type="GO" id="GO:0016020">
    <property type="term" value="C:membrane"/>
    <property type="evidence" value="ECO:0007669"/>
    <property type="project" value="UniProtKB-SubCell"/>
</dbReference>
<dbReference type="Proteomes" id="UP001066276">
    <property type="component" value="Chromosome 9"/>
</dbReference>
<keyword evidence="8" id="KW-1185">Reference proteome</keyword>
<evidence type="ECO:0000313" key="8">
    <source>
        <dbReference type="Proteomes" id="UP001066276"/>
    </source>
</evidence>
<dbReference type="InterPro" id="IPR036259">
    <property type="entry name" value="MFS_trans_sf"/>
</dbReference>
<evidence type="ECO:0000256" key="1">
    <source>
        <dbReference type="ARBA" id="ARBA00004141"/>
    </source>
</evidence>
<feature type="transmembrane region" description="Helical" evidence="5">
    <location>
        <begin position="196"/>
        <end position="219"/>
    </location>
</feature>
<feature type="transmembrane region" description="Helical" evidence="5">
    <location>
        <begin position="12"/>
        <end position="32"/>
    </location>
</feature>
<dbReference type="FunFam" id="1.20.1250.20:FF:000023">
    <property type="entry name" value="Solute carrier family 22 member 6"/>
    <property type="match status" value="1"/>
</dbReference>
<dbReference type="Pfam" id="PF00083">
    <property type="entry name" value="Sugar_tr"/>
    <property type="match status" value="1"/>
</dbReference>
<feature type="transmembrane region" description="Helical" evidence="5">
    <location>
        <begin position="348"/>
        <end position="366"/>
    </location>
</feature>
<gene>
    <name evidence="7" type="ORF">NDU88_003845</name>
</gene>
<keyword evidence="3 5" id="KW-1133">Transmembrane helix</keyword>